<dbReference type="EC" id="3.1.3.48" evidence="2"/>
<organism evidence="7 8">
    <name type="scientific">Cohaesibacter gelatinilyticus</name>
    <dbReference type="NCBI Taxonomy" id="372072"/>
    <lineage>
        <taxon>Bacteria</taxon>
        <taxon>Pseudomonadati</taxon>
        <taxon>Pseudomonadota</taxon>
        <taxon>Alphaproteobacteria</taxon>
        <taxon>Hyphomicrobiales</taxon>
        <taxon>Cohaesibacteraceae</taxon>
    </lineage>
</organism>
<evidence type="ECO:0000313" key="7">
    <source>
        <dbReference type="EMBL" id="SNZ19814.1"/>
    </source>
</evidence>
<sequence length="160" mass="17598">MPSHSFSILFVCLGNICRSPLAEGVMRHKVGRAGLVDGFFLDSAGTGAWHIGNPADRRSVSVGAVHGVDLSDLRARQVIVEDFHRFDLILAMDASNLSDLRAMQPEDGIAQLALYRSYCEDGEQDVPDPYYGGDRGFEDVYQMINRASDVLLAKHGQDRT</sequence>
<dbReference type="Proteomes" id="UP000219439">
    <property type="component" value="Unassembled WGS sequence"/>
</dbReference>
<dbReference type="EMBL" id="OBEL01000003">
    <property type="protein sequence ID" value="SNZ19814.1"/>
    <property type="molecule type" value="Genomic_DNA"/>
</dbReference>
<proteinExistence type="inferred from homology"/>
<feature type="domain" description="Phosphotyrosine protein phosphatase I" evidence="6">
    <location>
        <begin position="6"/>
        <end position="154"/>
    </location>
</feature>
<dbReference type="Pfam" id="PF01451">
    <property type="entry name" value="LMWPc"/>
    <property type="match status" value="1"/>
</dbReference>
<dbReference type="PRINTS" id="PR00719">
    <property type="entry name" value="LMWPTPASE"/>
</dbReference>
<evidence type="ECO:0000256" key="5">
    <source>
        <dbReference type="PIRSR" id="PIRSR617867-1"/>
    </source>
</evidence>
<name>A0A285PDJ4_9HYPH</name>
<dbReference type="SMART" id="SM00226">
    <property type="entry name" value="LMWPc"/>
    <property type="match status" value="1"/>
</dbReference>
<dbReference type="Gene3D" id="3.40.50.2300">
    <property type="match status" value="1"/>
</dbReference>
<evidence type="ECO:0000259" key="6">
    <source>
        <dbReference type="SMART" id="SM00226"/>
    </source>
</evidence>
<dbReference type="PANTHER" id="PTHR11717">
    <property type="entry name" value="LOW MOLECULAR WEIGHT PROTEIN TYROSINE PHOSPHATASE"/>
    <property type="match status" value="1"/>
</dbReference>
<dbReference type="AlphaFoldDB" id="A0A285PDJ4"/>
<dbReference type="InterPro" id="IPR023485">
    <property type="entry name" value="Ptyr_pPase"/>
</dbReference>
<dbReference type="GO" id="GO:0004725">
    <property type="term" value="F:protein tyrosine phosphatase activity"/>
    <property type="evidence" value="ECO:0007669"/>
    <property type="project" value="UniProtKB-EC"/>
</dbReference>
<dbReference type="InterPro" id="IPR017867">
    <property type="entry name" value="Tyr_phospatase_low_mol_wt"/>
</dbReference>
<dbReference type="PANTHER" id="PTHR11717:SF7">
    <property type="entry name" value="LOW MOLECULAR WEIGHT PHOSPHOTYROSINE PROTEIN PHOSPHATASE"/>
    <property type="match status" value="1"/>
</dbReference>
<feature type="active site" description="Proton donor" evidence="5">
    <location>
        <position position="128"/>
    </location>
</feature>
<evidence type="ECO:0000256" key="1">
    <source>
        <dbReference type="ARBA" id="ARBA00011063"/>
    </source>
</evidence>
<dbReference type="InterPro" id="IPR036196">
    <property type="entry name" value="Ptyr_pPase_sf"/>
</dbReference>
<dbReference type="CDD" id="cd16343">
    <property type="entry name" value="LMWPTP"/>
    <property type="match status" value="1"/>
</dbReference>
<dbReference type="OrthoDB" id="9784339at2"/>
<dbReference type="InterPro" id="IPR050438">
    <property type="entry name" value="LMW_PTPase"/>
</dbReference>
<keyword evidence="8" id="KW-1185">Reference proteome</keyword>
<dbReference type="RefSeq" id="WP_097154193.1">
    <property type="nucleotide sequence ID" value="NZ_OBEL01000003.1"/>
</dbReference>
<keyword evidence="3" id="KW-0378">Hydrolase</keyword>
<reference evidence="7 8" key="1">
    <citation type="submission" date="2017-09" db="EMBL/GenBank/DDBJ databases">
        <authorList>
            <person name="Ehlers B."/>
            <person name="Leendertz F.H."/>
        </authorList>
    </citation>
    <scope>NUCLEOTIDE SEQUENCE [LARGE SCALE GENOMIC DNA]</scope>
    <source>
        <strain evidence="7 8">DSM 18289</strain>
    </source>
</reference>
<feature type="active site" evidence="5">
    <location>
        <position position="18"/>
    </location>
</feature>
<gene>
    <name evidence="7" type="ORF">SAMN06265368_2906</name>
</gene>
<evidence type="ECO:0000256" key="2">
    <source>
        <dbReference type="ARBA" id="ARBA00013064"/>
    </source>
</evidence>
<protein>
    <recommendedName>
        <fullName evidence="2">protein-tyrosine-phosphatase</fullName>
        <ecNumber evidence="2">3.1.3.48</ecNumber>
    </recommendedName>
</protein>
<dbReference type="FunFam" id="3.40.50.2300:FF:000113">
    <property type="entry name" value="Low molecular weight protein-tyrosine-phosphatase"/>
    <property type="match status" value="1"/>
</dbReference>
<comment type="similarity">
    <text evidence="1">Belongs to the low molecular weight phosphotyrosine protein phosphatase family.</text>
</comment>
<evidence type="ECO:0000313" key="8">
    <source>
        <dbReference type="Proteomes" id="UP000219439"/>
    </source>
</evidence>
<accession>A0A285PDJ4</accession>
<keyword evidence="4" id="KW-0904">Protein phosphatase</keyword>
<dbReference type="SUPFAM" id="SSF52788">
    <property type="entry name" value="Phosphotyrosine protein phosphatases I"/>
    <property type="match status" value="1"/>
</dbReference>
<evidence type="ECO:0000256" key="4">
    <source>
        <dbReference type="ARBA" id="ARBA00022912"/>
    </source>
</evidence>
<feature type="active site" description="Nucleophile" evidence="5">
    <location>
        <position position="12"/>
    </location>
</feature>
<evidence type="ECO:0000256" key="3">
    <source>
        <dbReference type="ARBA" id="ARBA00022801"/>
    </source>
</evidence>